<evidence type="ECO:0000313" key="1">
    <source>
        <dbReference type="EMBL" id="VCU71724.1"/>
    </source>
</evidence>
<dbReference type="RefSeq" id="WP_124081310.1">
    <property type="nucleotide sequence ID" value="NZ_UWPJ01000029.1"/>
</dbReference>
<dbReference type="Proteomes" id="UP000277294">
    <property type="component" value="Unassembled WGS sequence"/>
</dbReference>
<dbReference type="InterPro" id="IPR036663">
    <property type="entry name" value="Fumarylacetoacetase_C_sf"/>
</dbReference>
<dbReference type="InterPro" id="IPR021269">
    <property type="entry name" value="DUF2848"/>
</dbReference>
<reference evidence="1 2" key="1">
    <citation type="submission" date="2018-10" db="EMBL/GenBank/DDBJ databases">
        <authorList>
            <person name="Criscuolo A."/>
        </authorList>
    </citation>
    <scope>NUCLEOTIDE SEQUENCE [LARGE SCALE GENOMIC DNA]</scope>
    <source>
        <strain evidence="1">DnA1</strain>
    </source>
</reference>
<evidence type="ECO:0008006" key="3">
    <source>
        <dbReference type="Google" id="ProtNLM"/>
    </source>
</evidence>
<organism evidence="1 2">
    <name type="scientific">Pigmentiphaga humi</name>
    <dbReference type="NCBI Taxonomy" id="2478468"/>
    <lineage>
        <taxon>Bacteria</taxon>
        <taxon>Pseudomonadati</taxon>
        <taxon>Pseudomonadota</taxon>
        <taxon>Betaproteobacteria</taxon>
        <taxon>Burkholderiales</taxon>
        <taxon>Alcaligenaceae</taxon>
        <taxon>Pigmentiphaga</taxon>
    </lineage>
</organism>
<dbReference type="Pfam" id="PF11010">
    <property type="entry name" value="DUF2848"/>
    <property type="match status" value="1"/>
</dbReference>
<evidence type="ECO:0000313" key="2">
    <source>
        <dbReference type="Proteomes" id="UP000277294"/>
    </source>
</evidence>
<accession>A0A3P4B5Y8</accession>
<dbReference type="AlphaFoldDB" id="A0A3P4B5Y8"/>
<dbReference type="GO" id="GO:0003824">
    <property type="term" value="F:catalytic activity"/>
    <property type="evidence" value="ECO:0007669"/>
    <property type="project" value="InterPro"/>
</dbReference>
<name>A0A3P4B5Y8_9BURK</name>
<gene>
    <name evidence="1" type="ORF">PIGHUM_03812</name>
</gene>
<sequence>MQLNLITRAETITRDAAIGHAVIAGWTGRDRAAMEKHIAELEELGVPRPASTPMYYRVAAARLTTAPAIEVSGEDSSGEAEFAVLRLDGRLWIGIGSDHTDRKVETMGVAISKQLCDKPIGRDWWLFDDVAAHWDALRLRAHIAENGRRVLYQEGPVTTMQDPRELIAGYADNRGELPEGGLMFCGTLAALGGIRPAAEFDVELHDPVLERTLRHAYRIDTLPVAG</sequence>
<keyword evidence="2" id="KW-1185">Reference proteome</keyword>
<dbReference type="OrthoDB" id="9792678at2"/>
<dbReference type="EMBL" id="UWPJ01000029">
    <property type="protein sequence ID" value="VCU71724.1"/>
    <property type="molecule type" value="Genomic_DNA"/>
</dbReference>
<dbReference type="SUPFAM" id="SSF56529">
    <property type="entry name" value="FAH"/>
    <property type="match status" value="1"/>
</dbReference>
<protein>
    <recommendedName>
        <fullName evidence="3">DUF2848 domain-containing protein</fullName>
    </recommendedName>
</protein>
<proteinExistence type="predicted"/>